<proteinExistence type="predicted"/>
<keyword evidence="2" id="KW-0611">Plant defense</keyword>
<dbReference type="InterPro" id="IPR002413">
    <property type="entry name" value="V5_allergen-like"/>
</dbReference>
<evidence type="ECO:0000256" key="3">
    <source>
        <dbReference type="SAM" id="SignalP"/>
    </source>
</evidence>
<dbReference type="Pfam" id="PF00188">
    <property type="entry name" value="CAP"/>
    <property type="match status" value="1"/>
</dbReference>
<evidence type="ECO:0000313" key="6">
    <source>
        <dbReference type="Proteomes" id="UP000737018"/>
    </source>
</evidence>
<dbReference type="OrthoDB" id="337038at2759"/>
<dbReference type="Gene3D" id="3.40.33.10">
    <property type="entry name" value="CAP"/>
    <property type="match status" value="1"/>
</dbReference>
<evidence type="ECO:0000256" key="1">
    <source>
        <dbReference type="ARBA" id="ARBA00003143"/>
    </source>
</evidence>
<dbReference type="FunFam" id="3.40.33.10:FF:000004">
    <property type="entry name" value="CAP, cysteine-rich secretory protein, antigen 5"/>
    <property type="match status" value="1"/>
</dbReference>
<gene>
    <name evidence="5" type="ORF">CMV_015198</name>
</gene>
<protein>
    <recommendedName>
        <fullName evidence="4">SCP domain-containing protein</fullName>
    </recommendedName>
</protein>
<comment type="function">
    <text evidence="1">Probably involved in the defense reaction of plants against pathogens.</text>
</comment>
<organism evidence="5 6">
    <name type="scientific">Castanea mollissima</name>
    <name type="common">Chinese chestnut</name>
    <dbReference type="NCBI Taxonomy" id="60419"/>
    <lineage>
        <taxon>Eukaryota</taxon>
        <taxon>Viridiplantae</taxon>
        <taxon>Streptophyta</taxon>
        <taxon>Embryophyta</taxon>
        <taxon>Tracheophyta</taxon>
        <taxon>Spermatophyta</taxon>
        <taxon>Magnoliopsida</taxon>
        <taxon>eudicotyledons</taxon>
        <taxon>Gunneridae</taxon>
        <taxon>Pentapetalae</taxon>
        <taxon>rosids</taxon>
        <taxon>fabids</taxon>
        <taxon>Fagales</taxon>
        <taxon>Fagaceae</taxon>
        <taxon>Castanea</taxon>
    </lineage>
</organism>
<dbReference type="Proteomes" id="UP000737018">
    <property type="component" value="Unassembled WGS sequence"/>
</dbReference>
<dbReference type="PRINTS" id="PR00838">
    <property type="entry name" value="V5ALLERGEN"/>
</dbReference>
<dbReference type="CDD" id="cd05381">
    <property type="entry name" value="CAP_PR-1"/>
    <property type="match status" value="1"/>
</dbReference>
<dbReference type="InterPro" id="IPR018244">
    <property type="entry name" value="Allrgn_V5/Tpx1_CS"/>
</dbReference>
<dbReference type="InterPro" id="IPR014044">
    <property type="entry name" value="CAP_dom"/>
</dbReference>
<comment type="caution">
    <text evidence="5">The sequence shown here is derived from an EMBL/GenBank/DDBJ whole genome shotgun (WGS) entry which is preliminary data.</text>
</comment>
<keyword evidence="2" id="KW-0568">Pathogenesis-related protein</keyword>
<dbReference type="PROSITE" id="PS01009">
    <property type="entry name" value="CRISP_1"/>
    <property type="match status" value="1"/>
</dbReference>
<dbReference type="PANTHER" id="PTHR10334">
    <property type="entry name" value="CYSTEINE-RICH SECRETORY PROTEIN-RELATED"/>
    <property type="match status" value="1"/>
</dbReference>
<dbReference type="SUPFAM" id="SSF55797">
    <property type="entry name" value="PR-1-like"/>
    <property type="match status" value="1"/>
</dbReference>
<evidence type="ECO:0000256" key="2">
    <source>
        <dbReference type="ARBA" id="ARBA00023265"/>
    </source>
</evidence>
<dbReference type="PRINTS" id="PR00837">
    <property type="entry name" value="V5TPXLIKE"/>
</dbReference>
<feature type="chain" id="PRO_5035275750" description="SCP domain-containing protein" evidence="3">
    <location>
        <begin position="24"/>
        <end position="225"/>
    </location>
</feature>
<name>A0A8J4QVB7_9ROSI</name>
<dbReference type="InterPro" id="IPR001283">
    <property type="entry name" value="CRISP-related"/>
</dbReference>
<keyword evidence="3" id="KW-0732">Signal</keyword>
<dbReference type="GO" id="GO:0005576">
    <property type="term" value="C:extracellular region"/>
    <property type="evidence" value="ECO:0007669"/>
    <property type="project" value="InterPro"/>
</dbReference>
<dbReference type="EMBL" id="JRKL02002189">
    <property type="protein sequence ID" value="KAF3960045.1"/>
    <property type="molecule type" value="Genomic_DNA"/>
</dbReference>
<dbReference type="SMART" id="SM00198">
    <property type="entry name" value="SCP"/>
    <property type="match status" value="1"/>
</dbReference>
<accession>A0A8J4QVB7</accession>
<feature type="signal peptide" evidence="3">
    <location>
        <begin position="1"/>
        <end position="23"/>
    </location>
</feature>
<feature type="domain" description="SCP" evidence="4">
    <location>
        <begin position="74"/>
        <end position="206"/>
    </location>
</feature>
<evidence type="ECO:0000259" key="4">
    <source>
        <dbReference type="SMART" id="SM00198"/>
    </source>
</evidence>
<keyword evidence="6" id="KW-1185">Reference proteome</keyword>
<sequence>MGQVQIFLAIILSIFLLILGVSAQQQIENTQQIDFIAPIKKLRVHGSPEINVQSITKHHDNGNAHHAWKKKRHSFSKQFLSAHNKVRKMYDEPPLKWNRKLARYARRWAAKRAFDCRMVHSYGPYGENLFWAKHDHWTPSEAVKSWVEEKKYYDPRKKACAQGHMCGHYTQVVWRDTKRVGCARTNCKNGGLYVICVYDPPGNYVNESPFGNPPRIPEFALIPFP</sequence>
<evidence type="ECO:0000313" key="5">
    <source>
        <dbReference type="EMBL" id="KAF3960045.1"/>
    </source>
</evidence>
<reference evidence="5" key="1">
    <citation type="submission" date="2020-03" db="EMBL/GenBank/DDBJ databases">
        <title>Castanea mollissima Vanexum genome sequencing.</title>
        <authorList>
            <person name="Staton M."/>
        </authorList>
    </citation>
    <scope>NUCLEOTIDE SEQUENCE</scope>
    <source>
        <tissue evidence="5">Leaf</tissue>
    </source>
</reference>
<dbReference type="AlphaFoldDB" id="A0A8J4QVB7"/>
<dbReference type="InterPro" id="IPR035940">
    <property type="entry name" value="CAP_sf"/>
</dbReference>